<protein>
    <submittedName>
        <fullName evidence="4">Tetratricopeptide repeat protein</fullName>
    </submittedName>
</protein>
<dbReference type="GO" id="GO:0006508">
    <property type="term" value="P:proteolysis"/>
    <property type="evidence" value="ECO:0007669"/>
    <property type="project" value="InterPro"/>
</dbReference>
<dbReference type="GO" id="GO:0008233">
    <property type="term" value="F:peptidase activity"/>
    <property type="evidence" value="ECO:0007669"/>
    <property type="project" value="InterPro"/>
</dbReference>
<keyword evidence="2" id="KW-0472">Membrane</keyword>
<evidence type="ECO:0000256" key="2">
    <source>
        <dbReference type="SAM" id="Phobius"/>
    </source>
</evidence>
<dbReference type="Pfam" id="PF13432">
    <property type="entry name" value="TPR_16"/>
    <property type="match status" value="1"/>
</dbReference>
<feature type="repeat" description="TPR" evidence="1">
    <location>
        <begin position="359"/>
        <end position="392"/>
    </location>
</feature>
<gene>
    <name evidence="4" type="ORF">C4561_01105</name>
</gene>
<feature type="domain" description="Peptidase C39" evidence="3">
    <location>
        <begin position="106"/>
        <end position="245"/>
    </location>
</feature>
<dbReference type="InterPro" id="IPR039564">
    <property type="entry name" value="Peptidase_C39-like"/>
</dbReference>
<dbReference type="PROSITE" id="PS50990">
    <property type="entry name" value="PEPTIDASE_C39"/>
    <property type="match status" value="1"/>
</dbReference>
<proteinExistence type="predicted"/>
<keyword evidence="1" id="KW-0802">TPR repeat</keyword>
<dbReference type="PROSITE" id="PS50005">
    <property type="entry name" value="TPR"/>
    <property type="match status" value="1"/>
</dbReference>
<organism evidence="4 5">
    <name type="scientific">candidate division WWE3 bacterium</name>
    <dbReference type="NCBI Taxonomy" id="2053526"/>
    <lineage>
        <taxon>Bacteria</taxon>
        <taxon>Katanobacteria</taxon>
    </lineage>
</organism>
<evidence type="ECO:0000256" key="1">
    <source>
        <dbReference type="PROSITE-ProRule" id="PRU00339"/>
    </source>
</evidence>
<dbReference type="Proteomes" id="UP000265540">
    <property type="component" value="Unassembled WGS sequence"/>
</dbReference>
<dbReference type="Pfam" id="PF13181">
    <property type="entry name" value="TPR_8"/>
    <property type="match status" value="1"/>
</dbReference>
<dbReference type="Gene3D" id="3.90.70.10">
    <property type="entry name" value="Cysteine proteinases"/>
    <property type="match status" value="1"/>
</dbReference>
<accession>A0A3A4ZFT4</accession>
<evidence type="ECO:0000313" key="4">
    <source>
        <dbReference type="EMBL" id="RJR27868.1"/>
    </source>
</evidence>
<reference evidence="4 5" key="1">
    <citation type="journal article" date="2017" name="ISME J.">
        <title>Energy and carbon metabolisms in a deep terrestrial subsurface fluid microbial community.</title>
        <authorList>
            <person name="Momper L."/>
            <person name="Jungbluth S.P."/>
            <person name="Lee M.D."/>
            <person name="Amend J.P."/>
        </authorList>
    </citation>
    <scope>NUCLEOTIDE SEQUENCE [LARGE SCALE GENOMIC DNA]</scope>
    <source>
        <strain evidence="4">SURF_46</strain>
    </source>
</reference>
<keyword evidence="2" id="KW-0812">Transmembrane</keyword>
<dbReference type="InterPro" id="IPR005074">
    <property type="entry name" value="Peptidase_C39"/>
</dbReference>
<keyword evidence="2" id="KW-1133">Transmembrane helix</keyword>
<dbReference type="SUPFAM" id="SSF48452">
    <property type="entry name" value="TPR-like"/>
    <property type="match status" value="1"/>
</dbReference>
<dbReference type="SMART" id="SM00028">
    <property type="entry name" value="TPR"/>
    <property type="match status" value="2"/>
</dbReference>
<evidence type="ECO:0000313" key="5">
    <source>
        <dbReference type="Proteomes" id="UP000265540"/>
    </source>
</evidence>
<feature type="transmembrane region" description="Helical" evidence="2">
    <location>
        <begin position="21"/>
        <end position="37"/>
    </location>
</feature>
<comment type="caution">
    <text evidence="4">The sequence shown here is derived from an EMBL/GenBank/DDBJ whole genome shotgun (WGS) entry which is preliminary data.</text>
</comment>
<dbReference type="InterPro" id="IPR011990">
    <property type="entry name" value="TPR-like_helical_dom_sf"/>
</dbReference>
<dbReference type="Pfam" id="PF13529">
    <property type="entry name" value="Peptidase_C39_2"/>
    <property type="match status" value="1"/>
</dbReference>
<dbReference type="InterPro" id="IPR019734">
    <property type="entry name" value="TPR_rpt"/>
</dbReference>
<dbReference type="GO" id="GO:0005524">
    <property type="term" value="F:ATP binding"/>
    <property type="evidence" value="ECO:0007669"/>
    <property type="project" value="InterPro"/>
</dbReference>
<dbReference type="GO" id="GO:0016020">
    <property type="term" value="C:membrane"/>
    <property type="evidence" value="ECO:0007669"/>
    <property type="project" value="InterPro"/>
</dbReference>
<evidence type="ECO:0000259" key="3">
    <source>
        <dbReference type="PROSITE" id="PS50990"/>
    </source>
</evidence>
<dbReference type="EMBL" id="QZJF01000006">
    <property type="protein sequence ID" value="RJR27868.1"/>
    <property type="molecule type" value="Genomic_DNA"/>
</dbReference>
<dbReference type="AlphaFoldDB" id="A0A3A4ZFT4"/>
<name>A0A3A4ZFT4_UNCKA</name>
<sequence length="403" mass="46946">MPFLFSQQQNTNDDKINLMKRFILLIILLLGLTAFYFKGELLNKFFPDKQLINSEIQHIESKTSDVFEKLNKTTKNDTQDNNEPINLDLTNLPGSKTLVNDYHIFQTFNNCGPASLSMALSYYGINVDQKTLGQSLRPYQNPRGDNDDKSVTLPELGKKAKEYGLVPLHRPNGTLMLIRRFIAAEIPVITRTWLKENEDIGHYRVIKGYDINAETIVQDDSLQGKNIIFSMEEFDIIWKKFNYEYLVLVPMDKMELAKEILGEDYDERTAWQNAVKLSESVLKEDPDDVYARFNLAVAYYNLGEYQKTVNEYEKVATKLSFRTLWYQIEPILAYYELGQYDKVFQITDSVLTNHNRAFSELYLIRGDIYYKQGNMEKAKEEYEKAVYYNKSLEVAQEALNKVK</sequence>
<dbReference type="Gene3D" id="1.25.40.10">
    <property type="entry name" value="Tetratricopeptide repeat domain"/>
    <property type="match status" value="2"/>
</dbReference>